<proteinExistence type="predicted"/>
<organism evidence="2 3">
    <name type="scientific">Dichomitus squalens</name>
    <dbReference type="NCBI Taxonomy" id="114155"/>
    <lineage>
        <taxon>Eukaryota</taxon>
        <taxon>Fungi</taxon>
        <taxon>Dikarya</taxon>
        <taxon>Basidiomycota</taxon>
        <taxon>Agaricomycotina</taxon>
        <taxon>Agaricomycetes</taxon>
        <taxon>Polyporales</taxon>
        <taxon>Polyporaceae</taxon>
        <taxon>Dichomitus</taxon>
    </lineage>
</organism>
<feature type="compositionally biased region" description="Basic and acidic residues" evidence="1">
    <location>
        <begin position="112"/>
        <end position="125"/>
    </location>
</feature>
<evidence type="ECO:0000313" key="2">
    <source>
        <dbReference type="EMBL" id="TBU54029.1"/>
    </source>
</evidence>
<dbReference type="Proteomes" id="UP000292082">
    <property type="component" value="Unassembled WGS sequence"/>
</dbReference>
<accession>A0A4Q9PIX8</accession>
<evidence type="ECO:0000313" key="3">
    <source>
        <dbReference type="Proteomes" id="UP000292082"/>
    </source>
</evidence>
<sequence length="148" mass="16685">MEDVGKASGVGERIVYEGRGAAGPVLQVSPNPTILAAPLFSSKSSTIPGTPPIEKQQQLLAQLEAVQQQIWEDEERAERDRAEREKVEREQRAREEVELLERERARLQKKLAERRRAEKERAGKERARKPTSGRVESPQKFSASCPTL</sequence>
<reference evidence="2 3" key="1">
    <citation type="submission" date="2019-01" db="EMBL/GenBank/DDBJ databases">
        <title>Draft genome sequences of three monokaryotic isolates of the white-rot basidiomycete fungus Dichomitus squalens.</title>
        <authorList>
            <consortium name="DOE Joint Genome Institute"/>
            <person name="Lopez S.C."/>
            <person name="Andreopoulos B."/>
            <person name="Pangilinan J."/>
            <person name="Lipzen A."/>
            <person name="Riley R."/>
            <person name="Ahrendt S."/>
            <person name="Ng V."/>
            <person name="Barry K."/>
            <person name="Daum C."/>
            <person name="Grigoriev I.V."/>
            <person name="Hilden K.S."/>
            <person name="Makela M.R."/>
            <person name="de Vries R.P."/>
        </authorList>
    </citation>
    <scope>NUCLEOTIDE SEQUENCE [LARGE SCALE GENOMIC DNA]</scope>
    <source>
        <strain evidence="2 3">CBS 464.89</strain>
    </source>
</reference>
<keyword evidence="3" id="KW-1185">Reference proteome</keyword>
<feature type="region of interest" description="Disordered" evidence="1">
    <location>
        <begin position="74"/>
        <end position="96"/>
    </location>
</feature>
<dbReference type="AlphaFoldDB" id="A0A4Q9PIX8"/>
<name>A0A4Q9PIX8_9APHY</name>
<evidence type="ECO:0000256" key="1">
    <source>
        <dbReference type="SAM" id="MobiDB-lite"/>
    </source>
</evidence>
<feature type="compositionally biased region" description="Polar residues" evidence="1">
    <location>
        <begin position="139"/>
        <end position="148"/>
    </location>
</feature>
<gene>
    <name evidence="2" type="ORF">BD310DRAFT_980685</name>
</gene>
<feature type="compositionally biased region" description="Basic and acidic residues" evidence="1">
    <location>
        <begin position="76"/>
        <end position="96"/>
    </location>
</feature>
<protein>
    <submittedName>
        <fullName evidence="2">Uncharacterized protein</fullName>
    </submittedName>
</protein>
<dbReference type="EMBL" id="ML145199">
    <property type="protein sequence ID" value="TBU54029.1"/>
    <property type="molecule type" value="Genomic_DNA"/>
</dbReference>
<feature type="region of interest" description="Disordered" evidence="1">
    <location>
        <begin position="112"/>
        <end position="148"/>
    </location>
</feature>